<evidence type="ECO:0008006" key="3">
    <source>
        <dbReference type="Google" id="ProtNLM"/>
    </source>
</evidence>
<organism evidence="1 2">
    <name type="scientific">Gemmatimonas phototrophica</name>
    <dbReference type="NCBI Taxonomy" id="1379270"/>
    <lineage>
        <taxon>Bacteria</taxon>
        <taxon>Pseudomonadati</taxon>
        <taxon>Gemmatimonadota</taxon>
        <taxon>Gemmatimonadia</taxon>
        <taxon>Gemmatimonadales</taxon>
        <taxon>Gemmatimonadaceae</taxon>
        <taxon>Gemmatimonas</taxon>
    </lineage>
</organism>
<dbReference type="Proteomes" id="UP000076404">
    <property type="component" value="Chromosome"/>
</dbReference>
<keyword evidence="2" id="KW-1185">Reference proteome</keyword>
<accession>A0A143BGC5</accession>
<evidence type="ECO:0000313" key="1">
    <source>
        <dbReference type="EMBL" id="AMW04086.1"/>
    </source>
</evidence>
<dbReference type="Gene3D" id="3.55.40.10">
    <property type="entry name" value="minor pseudopilin epsh domain"/>
    <property type="match status" value="1"/>
</dbReference>
<dbReference type="AlphaFoldDB" id="A0A143BGC5"/>
<dbReference type="KEGG" id="gph:GEMMAAP_03025"/>
<dbReference type="SUPFAM" id="SSF54523">
    <property type="entry name" value="Pili subunits"/>
    <property type="match status" value="1"/>
</dbReference>
<reference evidence="1 2" key="2">
    <citation type="journal article" date="2016" name="Environ. Microbiol. Rep.">
        <title>Metagenomic evidence for the presence of phototrophic Gemmatimonadetes bacteria in diverse environments.</title>
        <authorList>
            <person name="Zeng Y."/>
            <person name="Baumbach J."/>
            <person name="Barbosa E.G."/>
            <person name="Azevedo V."/>
            <person name="Zhang C."/>
            <person name="Koblizek M."/>
        </authorList>
    </citation>
    <scope>NUCLEOTIDE SEQUENCE [LARGE SCALE GENOMIC DNA]</scope>
    <source>
        <strain evidence="1 2">AP64</strain>
    </source>
</reference>
<protein>
    <recommendedName>
        <fullName evidence="3">General secretion pathway GspH domain-containing protein</fullName>
    </recommendedName>
</protein>
<gene>
    <name evidence="1" type="ORF">GEMMAAP_03025</name>
</gene>
<evidence type="ECO:0000313" key="2">
    <source>
        <dbReference type="Proteomes" id="UP000076404"/>
    </source>
</evidence>
<dbReference type="STRING" id="1379270.GEMMAAP_03025"/>
<dbReference type="EMBL" id="CP011454">
    <property type="protein sequence ID" value="AMW04086.1"/>
    <property type="molecule type" value="Genomic_DNA"/>
</dbReference>
<reference evidence="1 2" key="1">
    <citation type="journal article" date="2014" name="Proc. Natl. Acad. Sci. U.S.A.">
        <title>Functional type 2 photosynthetic reaction centers found in the rare bacterial phylum Gemmatimonadetes.</title>
        <authorList>
            <person name="Zeng Y."/>
            <person name="Feng F."/>
            <person name="Medova H."/>
            <person name="Dean J."/>
            <person name="Koblizek M."/>
        </authorList>
    </citation>
    <scope>NUCLEOTIDE SEQUENCE [LARGE SCALE GENOMIC DNA]</scope>
    <source>
        <strain evidence="1 2">AP64</strain>
    </source>
</reference>
<dbReference type="eggNOG" id="ENOG502ZI3W">
    <property type="taxonomic scope" value="Bacteria"/>
</dbReference>
<sequence>MAVIAVLAVVASMVVPSISELRERSGLRAAREQFVSALAAARAASVQKGKTASVTLSNSTIVVSATTGLSAQSLQIYGPLRLERTTGAMLTPLSGAPTTIVYDARGLITPTTTSVARYQLQIGTLADTVCLTGAGTVMAKGCVL</sequence>
<dbReference type="InterPro" id="IPR045584">
    <property type="entry name" value="Pilin-like"/>
</dbReference>
<name>A0A143BGC5_9BACT</name>
<proteinExistence type="predicted"/>